<evidence type="ECO:0008006" key="4">
    <source>
        <dbReference type="Google" id="ProtNLM"/>
    </source>
</evidence>
<dbReference type="AlphaFoldDB" id="A0A4S4DJ99"/>
<feature type="signal peptide" evidence="1">
    <location>
        <begin position="1"/>
        <end position="18"/>
    </location>
</feature>
<gene>
    <name evidence="2" type="ORF">TEA_013823</name>
</gene>
<sequence>MAMILVLVFALFLQGALGDIVCEELSVGLCSFSVASTGKRCSLETYTASEGTVAYQCKTSEVVVKNMPEWIESDVCISACGVDRYAIGISSDALLESQFTAKLCSPGCYYGCPNIVDLYYNLALGEGVFLPGLCKAQRTNPRRAMSQILSSGAASGPVSAAAAAGGPASAEAAAGPASAESLACSPASM</sequence>
<accession>A0A4S4DJ99</accession>
<dbReference type="PANTHER" id="PTHR33649:SF4">
    <property type="entry name" value="PAR1 PROTEIN"/>
    <property type="match status" value="1"/>
</dbReference>
<protein>
    <recommendedName>
        <fullName evidence="4">PAR1 protein</fullName>
    </recommendedName>
</protein>
<keyword evidence="1" id="KW-0732">Signal</keyword>
<proteinExistence type="predicted"/>
<dbReference type="EMBL" id="SDRB02011087">
    <property type="protein sequence ID" value="THG02923.1"/>
    <property type="molecule type" value="Genomic_DNA"/>
</dbReference>
<dbReference type="PANTHER" id="PTHR33649">
    <property type="entry name" value="PAR1 PROTEIN"/>
    <property type="match status" value="1"/>
</dbReference>
<evidence type="ECO:0000313" key="2">
    <source>
        <dbReference type="EMBL" id="THG02923.1"/>
    </source>
</evidence>
<evidence type="ECO:0000256" key="1">
    <source>
        <dbReference type="SAM" id="SignalP"/>
    </source>
</evidence>
<organism evidence="2 3">
    <name type="scientific">Camellia sinensis var. sinensis</name>
    <name type="common">China tea</name>
    <dbReference type="NCBI Taxonomy" id="542762"/>
    <lineage>
        <taxon>Eukaryota</taxon>
        <taxon>Viridiplantae</taxon>
        <taxon>Streptophyta</taxon>
        <taxon>Embryophyta</taxon>
        <taxon>Tracheophyta</taxon>
        <taxon>Spermatophyta</taxon>
        <taxon>Magnoliopsida</taxon>
        <taxon>eudicotyledons</taxon>
        <taxon>Gunneridae</taxon>
        <taxon>Pentapetalae</taxon>
        <taxon>asterids</taxon>
        <taxon>Ericales</taxon>
        <taxon>Theaceae</taxon>
        <taxon>Camellia</taxon>
    </lineage>
</organism>
<dbReference type="InterPro" id="IPR009489">
    <property type="entry name" value="PAR1"/>
</dbReference>
<name>A0A4S4DJ99_CAMSN</name>
<dbReference type="Proteomes" id="UP000306102">
    <property type="component" value="Unassembled WGS sequence"/>
</dbReference>
<comment type="caution">
    <text evidence="2">The sequence shown here is derived from an EMBL/GenBank/DDBJ whole genome shotgun (WGS) entry which is preliminary data.</text>
</comment>
<dbReference type="Pfam" id="PF06521">
    <property type="entry name" value="PAR1"/>
    <property type="match status" value="1"/>
</dbReference>
<dbReference type="STRING" id="542762.A0A4S4DJ99"/>
<feature type="chain" id="PRO_5020760065" description="PAR1 protein" evidence="1">
    <location>
        <begin position="19"/>
        <end position="189"/>
    </location>
</feature>
<keyword evidence="3" id="KW-1185">Reference proteome</keyword>
<evidence type="ECO:0000313" key="3">
    <source>
        <dbReference type="Proteomes" id="UP000306102"/>
    </source>
</evidence>
<reference evidence="2 3" key="1">
    <citation type="journal article" date="2018" name="Proc. Natl. Acad. Sci. U.S.A.">
        <title>Draft genome sequence of Camellia sinensis var. sinensis provides insights into the evolution of the tea genome and tea quality.</title>
        <authorList>
            <person name="Wei C."/>
            <person name="Yang H."/>
            <person name="Wang S."/>
            <person name="Zhao J."/>
            <person name="Liu C."/>
            <person name="Gao L."/>
            <person name="Xia E."/>
            <person name="Lu Y."/>
            <person name="Tai Y."/>
            <person name="She G."/>
            <person name="Sun J."/>
            <person name="Cao H."/>
            <person name="Tong W."/>
            <person name="Gao Q."/>
            <person name="Li Y."/>
            <person name="Deng W."/>
            <person name="Jiang X."/>
            <person name="Wang W."/>
            <person name="Chen Q."/>
            <person name="Zhang S."/>
            <person name="Li H."/>
            <person name="Wu J."/>
            <person name="Wang P."/>
            <person name="Li P."/>
            <person name="Shi C."/>
            <person name="Zheng F."/>
            <person name="Jian J."/>
            <person name="Huang B."/>
            <person name="Shan D."/>
            <person name="Shi M."/>
            <person name="Fang C."/>
            <person name="Yue Y."/>
            <person name="Li F."/>
            <person name="Li D."/>
            <person name="Wei S."/>
            <person name="Han B."/>
            <person name="Jiang C."/>
            <person name="Yin Y."/>
            <person name="Xia T."/>
            <person name="Zhang Z."/>
            <person name="Bennetzen J.L."/>
            <person name="Zhao S."/>
            <person name="Wan X."/>
        </authorList>
    </citation>
    <scope>NUCLEOTIDE SEQUENCE [LARGE SCALE GENOMIC DNA]</scope>
    <source>
        <strain evidence="3">cv. Shuchazao</strain>
        <tissue evidence="2">Leaf</tissue>
    </source>
</reference>